<keyword evidence="2" id="KW-1185">Reference proteome</keyword>
<dbReference type="OrthoDB" id="2195113at2759"/>
<dbReference type="AlphaFoldDB" id="A0A8T2TVD8"/>
<name>A0A8T2TVD8_CERRI</name>
<gene>
    <name evidence="1" type="ORF">KP509_11G010600</name>
</gene>
<dbReference type="EMBL" id="CM035416">
    <property type="protein sequence ID" value="KAH7424479.1"/>
    <property type="molecule type" value="Genomic_DNA"/>
</dbReference>
<accession>A0A8T2TVD8</accession>
<reference evidence="1" key="1">
    <citation type="submission" date="2021-08" db="EMBL/GenBank/DDBJ databases">
        <title>WGS assembly of Ceratopteris richardii.</title>
        <authorList>
            <person name="Marchant D.B."/>
            <person name="Chen G."/>
            <person name="Jenkins J."/>
            <person name="Shu S."/>
            <person name="Leebens-Mack J."/>
            <person name="Grimwood J."/>
            <person name="Schmutz J."/>
            <person name="Soltis P."/>
            <person name="Soltis D."/>
            <person name="Chen Z.-H."/>
        </authorList>
    </citation>
    <scope>NUCLEOTIDE SEQUENCE</scope>
    <source>
        <strain evidence="1">Whitten #5841</strain>
        <tissue evidence="1">Leaf</tissue>
    </source>
</reference>
<proteinExistence type="predicted"/>
<organism evidence="1 2">
    <name type="scientific">Ceratopteris richardii</name>
    <name type="common">Triangle waterfern</name>
    <dbReference type="NCBI Taxonomy" id="49495"/>
    <lineage>
        <taxon>Eukaryota</taxon>
        <taxon>Viridiplantae</taxon>
        <taxon>Streptophyta</taxon>
        <taxon>Embryophyta</taxon>
        <taxon>Tracheophyta</taxon>
        <taxon>Polypodiopsida</taxon>
        <taxon>Polypodiidae</taxon>
        <taxon>Polypodiales</taxon>
        <taxon>Pteridineae</taxon>
        <taxon>Pteridaceae</taxon>
        <taxon>Parkerioideae</taxon>
        <taxon>Ceratopteris</taxon>
    </lineage>
</organism>
<evidence type="ECO:0000313" key="1">
    <source>
        <dbReference type="EMBL" id="KAH7424479.1"/>
    </source>
</evidence>
<evidence type="ECO:0000313" key="2">
    <source>
        <dbReference type="Proteomes" id="UP000825935"/>
    </source>
</evidence>
<comment type="caution">
    <text evidence="1">The sequence shown here is derived from an EMBL/GenBank/DDBJ whole genome shotgun (WGS) entry which is preliminary data.</text>
</comment>
<dbReference type="Proteomes" id="UP000825935">
    <property type="component" value="Chromosome 11"/>
</dbReference>
<sequence>MCRRRKHKEELELLKEKLRASGSKFGLPAVSVEELNEQIQKLECKQTQTTLPIDEEKRVIVQTKRLKKSRDSLHGHDFQIEQDQGARAELIDLIKKDNQELNNLKTQQERQCLILANNYEKESTIALDISTLEQERNEAYEQ</sequence>
<protein>
    <submittedName>
        <fullName evidence="1">Uncharacterized protein</fullName>
    </submittedName>
</protein>